<dbReference type="RefSeq" id="WP_095505492.1">
    <property type="nucleotide sequence ID" value="NZ_BSNC01000003.1"/>
</dbReference>
<name>A0AA37W0S6_9GAMM</name>
<organism evidence="2 3">
    <name type="scientific">Paraferrimonas sedimenticola</name>
    <dbReference type="NCBI Taxonomy" id="375674"/>
    <lineage>
        <taxon>Bacteria</taxon>
        <taxon>Pseudomonadati</taxon>
        <taxon>Pseudomonadota</taxon>
        <taxon>Gammaproteobacteria</taxon>
        <taxon>Alteromonadales</taxon>
        <taxon>Ferrimonadaceae</taxon>
        <taxon>Paraferrimonas</taxon>
    </lineage>
</organism>
<feature type="signal peptide" evidence="1">
    <location>
        <begin position="1"/>
        <end position="19"/>
    </location>
</feature>
<comment type="caution">
    <text evidence="2">The sequence shown here is derived from an EMBL/GenBank/DDBJ whole genome shotgun (WGS) entry which is preliminary data.</text>
</comment>
<sequence>MKKLIAGLALVLVSLSAQAKDRLEVYTDYDIGKEIITVTTVKVDANMGDVYLAGLKESWVKAVTIQKEMGYIKNYRIFASELPQSGDFNMLLVVYFDSAADLEPNQERYQAFMKKWGEANQKRSQEISAKYPEVRTLTGEYRFREIIMK</sequence>
<dbReference type="Proteomes" id="UP001161422">
    <property type="component" value="Unassembled WGS sequence"/>
</dbReference>
<evidence type="ECO:0000313" key="3">
    <source>
        <dbReference type="Proteomes" id="UP001161422"/>
    </source>
</evidence>
<evidence type="ECO:0000256" key="1">
    <source>
        <dbReference type="SAM" id="SignalP"/>
    </source>
</evidence>
<keyword evidence="3" id="KW-1185">Reference proteome</keyword>
<accession>A0AA37W0S6</accession>
<reference evidence="2" key="2">
    <citation type="submission" date="2023-01" db="EMBL/GenBank/DDBJ databases">
        <title>Draft genome sequence of Paraferrimonas sedimenticola strain NBRC 101628.</title>
        <authorList>
            <person name="Sun Q."/>
            <person name="Mori K."/>
        </authorList>
    </citation>
    <scope>NUCLEOTIDE SEQUENCE</scope>
    <source>
        <strain evidence="2">NBRC 101628</strain>
    </source>
</reference>
<feature type="chain" id="PRO_5041346652" description="NIPSNAP protein" evidence="1">
    <location>
        <begin position="20"/>
        <end position="149"/>
    </location>
</feature>
<gene>
    <name evidence="2" type="ORF">GCM10007895_07930</name>
</gene>
<evidence type="ECO:0000313" key="2">
    <source>
        <dbReference type="EMBL" id="GLP95487.1"/>
    </source>
</evidence>
<reference evidence="2" key="1">
    <citation type="journal article" date="2014" name="Int. J. Syst. Evol. Microbiol.">
        <title>Complete genome sequence of Corynebacterium casei LMG S-19264T (=DSM 44701T), isolated from a smear-ripened cheese.</title>
        <authorList>
            <consortium name="US DOE Joint Genome Institute (JGI-PGF)"/>
            <person name="Walter F."/>
            <person name="Albersmeier A."/>
            <person name="Kalinowski J."/>
            <person name="Ruckert C."/>
        </authorList>
    </citation>
    <scope>NUCLEOTIDE SEQUENCE</scope>
    <source>
        <strain evidence="2">NBRC 101628</strain>
    </source>
</reference>
<keyword evidence="1" id="KW-0732">Signal</keyword>
<dbReference type="AlphaFoldDB" id="A0AA37W0S6"/>
<proteinExistence type="predicted"/>
<dbReference type="EMBL" id="BSNC01000003">
    <property type="protein sequence ID" value="GLP95487.1"/>
    <property type="molecule type" value="Genomic_DNA"/>
</dbReference>
<protein>
    <recommendedName>
        <fullName evidence="4">NIPSNAP protein</fullName>
    </recommendedName>
</protein>
<evidence type="ECO:0008006" key="4">
    <source>
        <dbReference type="Google" id="ProtNLM"/>
    </source>
</evidence>